<evidence type="ECO:0000256" key="4">
    <source>
        <dbReference type="ARBA" id="ARBA00023136"/>
    </source>
</evidence>
<dbReference type="GO" id="GO:0016020">
    <property type="term" value="C:membrane"/>
    <property type="evidence" value="ECO:0007669"/>
    <property type="project" value="UniProtKB-SubCell"/>
</dbReference>
<accession>A0ABD0QRI8</accession>
<keyword evidence="2" id="KW-0677">Repeat</keyword>
<evidence type="ECO:0000259" key="6">
    <source>
        <dbReference type="PROSITE" id="PS50268"/>
    </source>
</evidence>
<dbReference type="InterPro" id="IPR015919">
    <property type="entry name" value="Cadherin-like_sf"/>
</dbReference>
<keyword evidence="3 5" id="KW-0106">Calcium</keyword>
<dbReference type="InterPro" id="IPR002126">
    <property type="entry name" value="Cadherin-like_dom"/>
</dbReference>
<reference evidence="7 8" key="1">
    <citation type="submission" date="2024-05" db="EMBL/GenBank/DDBJ databases">
        <title>Genome sequencing and assembly of Indian major carp, Cirrhinus mrigala (Hamilton, 1822).</title>
        <authorList>
            <person name="Mohindra V."/>
            <person name="Chowdhury L.M."/>
            <person name="Lal K."/>
            <person name="Jena J.K."/>
        </authorList>
    </citation>
    <scope>NUCLEOTIDE SEQUENCE [LARGE SCALE GENOMIC DNA]</scope>
    <source>
        <strain evidence="7">CM1030</strain>
        <tissue evidence="7">Blood</tissue>
    </source>
</reference>
<evidence type="ECO:0000256" key="5">
    <source>
        <dbReference type="PROSITE-ProRule" id="PRU00043"/>
    </source>
</evidence>
<evidence type="ECO:0000256" key="3">
    <source>
        <dbReference type="ARBA" id="ARBA00022837"/>
    </source>
</evidence>
<organism evidence="7 8">
    <name type="scientific">Cirrhinus mrigala</name>
    <name type="common">Mrigala</name>
    <dbReference type="NCBI Taxonomy" id="683832"/>
    <lineage>
        <taxon>Eukaryota</taxon>
        <taxon>Metazoa</taxon>
        <taxon>Chordata</taxon>
        <taxon>Craniata</taxon>
        <taxon>Vertebrata</taxon>
        <taxon>Euteleostomi</taxon>
        <taxon>Actinopterygii</taxon>
        <taxon>Neopterygii</taxon>
        <taxon>Teleostei</taxon>
        <taxon>Ostariophysi</taxon>
        <taxon>Cypriniformes</taxon>
        <taxon>Cyprinidae</taxon>
        <taxon>Labeoninae</taxon>
        <taxon>Labeonini</taxon>
        <taxon>Cirrhinus</taxon>
    </lineage>
</organism>
<name>A0ABD0QRI8_CIRMR</name>
<dbReference type="PANTHER" id="PTHR24027:SF85">
    <property type="entry name" value="CADHERIN-11"/>
    <property type="match status" value="1"/>
</dbReference>
<proteinExistence type="predicted"/>
<keyword evidence="4" id="KW-0472">Membrane</keyword>
<evidence type="ECO:0000313" key="7">
    <source>
        <dbReference type="EMBL" id="KAL0188766.1"/>
    </source>
</evidence>
<dbReference type="SUPFAM" id="SSF49313">
    <property type="entry name" value="Cadherin-like"/>
    <property type="match status" value="1"/>
</dbReference>
<evidence type="ECO:0000256" key="1">
    <source>
        <dbReference type="ARBA" id="ARBA00004370"/>
    </source>
</evidence>
<dbReference type="PROSITE" id="PS50268">
    <property type="entry name" value="CADHERIN_2"/>
    <property type="match status" value="1"/>
</dbReference>
<evidence type="ECO:0000313" key="8">
    <source>
        <dbReference type="Proteomes" id="UP001529510"/>
    </source>
</evidence>
<dbReference type="AlphaFoldDB" id="A0ABD0QRI8"/>
<dbReference type="Proteomes" id="UP001529510">
    <property type="component" value="Unassembled WGS sequence"/>
</dbReference>
<dbReference type="InterPro" id="IPR039808">
    <property type="entry name" value="Cadherin"/>
</dbReference>
<dbReference type="GO" id="GO:0005509">
    <property type="term" value="F:calcium ion binding"/>
    <property type="evidence" value="ECO:0007669"/>
    <property type="project" value="UniProtKB-UniRule"/>
</dbReference>
<keyword evidence="8" id="KW-1185">Reference proteome</keyword>
<dbReference type="Gene3D" id="2.60.40.60">
    <property type="entry name" value="Cadherins"/>
    <property type="match status" value="2"/>
</dbReference>
<comment type="caution">
    <text evidence="7">The sequence shown here is derived from an EMBL/GenBank/DDBJ whole genome shotgun (WGS) entry which is preliminary data.</text>
</comment>
<feature type="non-terminal residue" evidence="7">
    <location>
        <position position="84"/>
    </location>
</feature>
<feature type="non-terminal residue" evidence="7">
    <location>
        <position position="1"/>
    </location>
</feature>
<dbReference type="EMBL" id="JAMKFB020000007">
    <property type="protein sequence ID" value="KAL0188766.1"/>
    <property type="molecule type" value="Genomic_DNA"/>
</dbReference>
<sequence>PVDFETKRSYTLRVEASNPHVDPRFAAWGPYKDTTTVKISVEDADEPPTFMAPGYNFEVEENAPAGTIVGRVHAKDTDIMNSPV</sequence>
<protein>
    <recommendedName>
        <fullName evidence="6">Cadherin domain-containing protein</fullName>
    </recommendedName>
</protein>
<dbReference type="PANTHER" id="PTHR24027">
    <property type="entry name" value="CADHERIN-23"/>
    <property type="match status" value="1"/>
</dbReference>
<feature type="domain" description="Cadherin" evidence="6">
    <location>
        <begin position="1"/>
        <end position="50"/>
    </location>
</feature>
<dbReference type="CDD" id="cd11304">
    <property type="entry name" value="Cadherin_repeat"/>
    <property type="match status" value="2"/>
</dbReference>
<gene>
    <name evidence="7" type="ORF">M9458_015865</name>
</gene>
<evidence type="ECO:0000256" key="2">
    <source>
        <dbReference type="ARBA" id="ARBA00022737"/>
    </source>
</evidence>
<comment type="subcellular location">
    <subcellularLocation>
        <location evidence="1">Membrane</location>
    </subcellularLocation>
</comment>